<dbReference type="EMBL" id="PIPF01000010">
    <property type="protein sequence ID" value="RWU82600.1"/>
    <property type="molecule type" value="Genomic_DNA"/>
</dbReference>
<feature type="domain" description="YprB ribonuclease H-like" evidence="1">
    <location>
        <begin position="312"/>
        <end position="501"/>
    </location>
</feature>
<organism evidence="2 4">
    <name type="scientific">Janibacter hoylei PVAS-1</name>
    <dbReference type="NCBI Taxonomy" id="1210046"/>
    <lineage>
        <taxon>Bacteria</taxon>
        <taxon>Bacillati</taxon>
        <taxon>Actinomycetota</taxon>
        <taxon>Actinomycetes</taxon>
        <taxon>Micrococcales</taxon>
        <taxon>Intrasporangiaceae</taxon>
        <taxon>Janibacter</taxon>
    </lineage>
</organism>
<evidence type="ECO:0000313" key="5">
    <source>
        <dbReference type="Proteomes" id="UP000288711"/>
    </source>
</evidence>
<keyword evidence="5" id="KW-1185">Reference proteome</keyword>
<name>K1DZX0_9MICO</name>
<dbReference type="InterPro" id="IPR012337">
    <property type="entry name" value="RNaseH-like_sf"/>
</dbReference>
<accession>K1DZX0</accession>
<comment type="caution">
    <text evidence="2">The sequence shown here is derived from an EMBL/GenBank/DDBJ whole genome shotgun (WGS) entry which is preliminary data.</text>
</comment>
<dbReference type="eggNOG" id="COG2251">
    <property type="taxonomic scope" value="Bacteria"/>
</dbReference>
<dbReference type="Proteomes" id="UP000288711">
    <property type="component" value="Unassembled WGS sequence"/>
</dbReference>
<dbReference type="Pfam" id="PF13482">
    <property type="entry name" value="RNase_H_2"/>
    <property type="match status" value="1"/>
</dbReference>
<dbReference type="AlphaFoldDB" id="K1DZX0"/>
<dbReference type="InterPro" id="IPR038720">
    <property type="entry name" value="YprB_RNase_H-like_dom"/>
</dbReference>
<dbReference type="OrthoDB" id="9757917at2"/>
<gene>
    <name evidence="2" type="ORF">B277_04397</name>
    <name evidence="3" type="ORF">CWN80_10535</name>
</gene>
<dbReference type="InterPro" id="IPR019993">
    <property type="entry name" value="RecB_nuclease_TM0106_put"/>
</dbReference>
<reference evidence="3 5" key="1">
    <citation type="journal article" date="2009" name="Int. J. Syst. Evol. Microbiol.">
        <title>Janibacter hoylei sp. nov., Bacillus isronensis sp. nov. and Bacillus aryabhattai sp. nov., isolated from cryotubes used for collecting air from the upper atmosphere.</title>
        <authorList>
            <person name="Shivaji S."/>
            <person name="Chaturvedi P."/>
            <person name="Begum Z."/>
            <person name="Pindi P.K."/>
            <person name="Manorama R."/>
            <person name="Padmanaban D.A."/>
            <person name="Shouche Y.S."/>
            <person name="Pawar S."/>
            <person name="Vaishampayan P."/>
            <person name="Dutt C.B."/>
            <person name="Datta G.N."/>
            <person name="Manchanda R.K."/>
            <person name="Rao U.R."/>
            <person name="Bhargava P.M."/>
            <person name="Narlikar J.V."/>
        </authorList>
    </citation>
    <scope>NUCLEOTIDE SEQUENCE [LARGE SCALE GENOMIC DNA]</scope>
    <source>
        <strain evidence="3 5">PVAS-1</strain>
    </source>
</reference>
<protein>
    <recommendedName>
        <fullName evidence="1">YprB ribonuclease H-like domain-containing protein</fullName>
    </recommendedName>
</protein>
<dbReference type="EMBL" id="ALWX01000016">
    <property type="protein sequence ID" value="EKA61969.1"/>
    <property type="molecule type" value="Genomic_DNA"/>
</dbReference>
<dbReference type="NCBIfam" id="TIGR03491">
    <property type="entry name" value="TM0106 family RecB-like putative nuclease"/>
    <property type="match status" value="1"/>
</dbReference>
<evidence type="ECO:0000313" key="3">
    <source>
        <dbReference type="EMBL" id="RWU82600.1"/>
    </source>
</evidence>
<evidence type="ECO:0000313" key="4">
    <source>
        <dbReference type="Proteomes" id="UP000004474"/>
    </source>
</evidence>
<evidence type="ECO:0000313" key="2">
    <source>
        <dbReference type="EMBL" id="EKA61969.1"/>
    </source>
</evidence>
<reference evidence="3" key="3">
    <citation type="submission" date="2017-11" db="EMBL/GenBank/DDBJ databases">
        <authorList>
            <person name="Seuylemezian A."/>
            <person name="Cooper K."/>
            <person name="Vaishampayan P."/>
        </authorList>
    </citation>
    <scope>NUCLEOTIDE SEQUENCE</scope>
    <source>
        <strain evidence="3">PVAS-1</strain>
    </source>
</reference>
<proteinExistence type="predicted"/>
<dbReference type="STRING" id="1210046.B277_04397"/>
<dbReference type="SUPFAM" id="SSF53098">
    <property type="entry name" value="Ribonuclease H-like"/>
    <property type="match status" value="1"/>
</dbReference>
<dbReference type="RefSeq" id="WP_007925515.1">
    <property type="nucleotide sequence ID" value="NZ_ALWX01000016.1"/>
</dbReference>
<evidence type="ECO:0000259" key="1">
    <source>
        <dbReference type="Pfam" id="PF13482"/>
    </source>
</evidence>
<dbReference type="PATRIC" id="fig|1210046.3.peg.853"/>
<reference evidence="2 4" key="2">
    <citation type="journal article" date="2012" name="J. Bacteriol.">
        <title>Genome Sequence of Janibacter hoylei MTCC8307, Isolated from the Stratospheric Air.</title>
        <authorList>
            <person name="Pawar S.P."/>
            <person name="Dhotre D.P."/>
            <person name="Shetty S.A."/>
            <person name="Chowdhury S.P."/>
            <person name="Chaudhari B.L."/>
            <person name="Shouche Y.S."/>
        </authorList>
    </citation>
    <scope>NUCLEOTIDE SEQUENCE [LARGE SCALE GENOMIC DNA]</scope>
    <source>
        <strain evidence="2 4">PVAS-1</strain>
    </source>
</reference>
<dbReference type="Proteomes" id="UP000004474">
    <property type="component" value="Unassembled WGS sequence"/>
</dbReference>
<sequence length="506" mass="55607">MDLPLVDGAPQAAVITAGDLRHGRECEYGLLVDLDVRLGRREPVVATVDPVRERFGDLGREYEQEVTAALSAQVGAGVVDARRLGPDEVLTVLRDPATRLVHQAAVRGERFVGRADHLLRGPDDLWVVAETKLARRAHQHAQLQVAAYARALADAGVGVAPFVRLILGDGSEVDIPREDLADELATVHTRLLEVLDTHAAETGPVVWGDPRWRACLFCDACRAELAVREDVGLTAGVRATTRARLLDAGVTTVTALAGRTEPVEGIDPEQLATLRSQARLQIVEPTPEAPLPYEVFAPERLADLPAPSEGDVFFDFEGDPVWRGDSATDQGLEYLFGSLTASGDFVPFWAHDREQERAALIGFVDWLRARLERWPDLHVYHYSGYERAALARLAARHAVREAEVAEILDGDVFVDLYAAVKSAVRIGSRSYSIKRLEPLYMGDELRDDSGVTAGGDSIIEYQRYREAVAAGDATTAAERLEDLRQYNEYDCLSTLRLRDWLLAHAG</sequence>